<dbReference type="SUPFAM" id="SSF50978">
    <property type="entry name" value="WD40 repeat-like"/>
    <property type="match status" value="1"/>
</dbReference>
<dbReference type="InterPro" id="IPR002048">
    <property type="entry name" value="EF_hand_dom"/>
</dbReference>
<keyword evidence="3" id="KW-0677">Repeat</keyword>
<feature type="repeat" description="WD" evidence="5">
    <location>
        <begin position="333"/>
        <end position="364"/>
    </location>
</feature>
<keyword evidence="2" id="KW-0732">Signal</keyword>
<dbReference type="PROSITE" id="PS50082">
    <property type="entry name" value="WD_REPEATS_2"/>
    <property type="match status" value="1"/>
</dbReference>
<dbReference type="CDD" id="cd00051">
    <property type="entry name" value="EFh"/>
    <property type="match status" value="1"/>
</dbReference>
<evidence type="ECO:0000256" key="5">
    <source>
        <dbReference type="PROSITE-ProRule" id="PRU00221"/>
    </source>
</evidence>
<dbReference type="InterPro" id="IPR036322">
    <property type="entry name" value="WD40_repeat_dom_sf"/>
</dbReference>
<dbReference type="SUPFAM" id="SSF47473">
    <property type="entry name" value="EF-hand"/>
    <property type="match status" value="1"/>
</dbReference>
<dbReference type="GO" id="GO:0016020">
    <property type="term" value="C:membrane"/>
    <property type="evidence" value="ECO:0007669"/>
    <property type="project" value="InterPro"/>
</dbReference>
<dbReference type="Proteomes" id="UP000604046">
    <property type="component" value="Unassembled WGS sequence"/>
</dbReference>
<sequence length="546" mass="59781">MDPEELKQVFQKIDLDGSGTVEMEELDAAARELGIRCSKNSLKKVFKLIDTDGSGSIDFQEFSVFFAKVSNPENIKEVLSEASAAFLDYRNSVEQDPSFAKHFPMPPSMNSVVKYSKHFNATVESVRWVGDGTYLGATGEGKLLVYDIASRTDTPLKTCNVGPSVYCMDAVPGGRGVLLGYGKKSDNLILWDMGEEQAAQRFEGQTSQIFSCCLGSSTVLSGSKDGLIVMNDIETGTCISAWQVHEGLVTSLALGDDGHKVASTSRDGRVVIFDTNAGMWPSCKISDIEDAAAGYSVCQAIWSGPEEVLSAGDDYCVKRWDIRNQREPPLASYMGHTSCVRSLALSPDGLMFASGANDSSVRIWALDPVEFRNASAITESGEKVSDLLTQLKERREQVIELVHAGEGDPAEVRELNEVPIRRTTLNEPAKDRERCVFSFVMMSVACMENCGHVEVVVTRTGLLHFPASIAYRTKDGTATSYEDFQPVEGRLSFKADEVEKSFQVEIVDDDRCEDQEEWGPECAEVWPNLLTQARRVDPASAAAVAV</sequence>
<dbReference type="EMBL" id="CAJNDS010002222">
    <property type="protein sequence ID" value="CAE7380029.1"/>
    <property type="molecule type" value="Genomic_DNA"/>
</dbReference>
<dbReference type="InterPro" id="IPR011992">
    <property type="entry name" value="EF-hand-dom_pair"/>
</dbReference>
<name>A0A812Q6C5_9DINO</name>
<feature type="domain" description="EF-hand" evidence="6">
    <location>
        <begin position="1"/>
        <end position="36"/>
    </location>
</feature>
<dbReference type="InterPro" id="IPR015943">
    <property type="entry name" value="WD40/YVTN_repeat-like_dom_sf"/>
</dbReference>
<dbReference type="Gene3D" id="2.60.40.2030">
    <property type="match status" value="1"/>
</dbReference>
<organism evidence="7 8">
    <name type="scientific">Symbiodinium natans</name>
    <dbReference type="NCBI Taxonomy" id="878477"/>
    <lineage>
        <taxon>Eukaryota</taxon>
        <taxon>Sar</taxon>
        <taxon>Alveolata</taxon>
        <taxon>Dinophyceae</taxon>
        <taxon>Suessiales</taxon>
        <taxon>Symbiodiniaceae</taxon>
        <taxon>Symbiodinium</taxon>
    </lineage>
</organism>
<feature type="domain" description="EF-hand" evidence="6">
    <location>
        <begin position="37"/>
        <end position="72"/>
    </location>
</feature>
<evidence type="ECO:0000256" key="4">
    <source>
        <dbReference type="ARBA" id="ARBA00022837"/>
    </source>
</evidence>
<keyword evidence="8" id="KW-1185">Reference proteome</keyword>
<dbReference type="PANTHER" id="PTHR19848">
    <property type="entry name" value="WD40 REPEAT PROTEIN"/>
    <property type="match status" value="1"/>
</dbReference>
<dbReference type="Gene3D" id="1.10.238.10">
    <property type="entry name" value="EF-hand"/>
    <property type="match status" value="1"/>
</dbReference>
<keyword evidence="4" id="KW-0106">Calcium</keyword>
<evidence type="ECO:0000256" key="2">
    <source>
        <dbReference type="ARBA" id="ARBA00022729"/>
    </source>
</evidence>
<keyword evidence="1 5" id="KW-0853">WD repeat</keyword>
<dbReference type="GO" id="GO:0005509">
    <property type="term" value="F:calcium ion binding"/>
    <property type="evidence" value="ECO:0007669"/>
    <property type="project" value="InterPro"/>
</dbReference>
<dbReference type="PROSITE" id="PS50294">
    <property type="entry name" value="WD_REPEATS_REGION"/>
    <property type="match status" value="1"/>
</dbReference>
<proteinExistence type="predicted"/>
<dbReference type="InterPro" id="IPR038081">
    <property type="entry name" value="CalX-like_sf"/>
</dbReference>
<gene>
    <name evidence="7" type="ORF">SNAT2548_LOCUS20746</name>
</gene>
<dbReference type="GO" id="GO:0007154">
    <property type="term" value="P:cell communication"/>
    <property type="evidence" value="ECO:0007669"/>
    <property type="project" value="InterPro"/>
</dbReference>
<protein>
    <recommendedName>
        <fullName evidence="6">EF-hand domain-containing protein</fullName>
    </recommendedName>
</protein>
<dbReference type="OrthoDB" id="270584at2759"/>
<dbReference type="AlphaFoldDB" id="A0A812Q6C5"/>
<dbReference type="SMART" id="SM00320">
    <property type="entry name" value="WD40"/>
    <property type="match status" value="6"/>
</dbReference>
<dbReference type="SUPFAM" id="SSF141072">
    <property type="entry name" value="CalX-like"/>
    <property type="match status" value="1"/>
</dbReference>
<evidence type="ECO:0000259" key="6">
    <source>
        <dbReference type="PROSITE" id="PS50222"/>
    </source>
</evidence>
<accession>A0A812Q6C5</accession>
<dbReference type="InterPro" id="IPR003644">
    <property type="entry name" value="Calx_beta"/>
</dbReference>
<dbReference type="Pfam" id="PF13499">
    <property type="entry name" value="EF-hand_7"/>
    <property type="match status" value="1"/>
</dbReference>
<evidence type="ECO:0000313" key="8">
    <source>
        <dbReference type="Proteomes" id="UP000604046"/>
    </source>
</evidence>
<dbReference type="Pfam" id="PF03160">
    <property type="entry name" value="Calx-beta"/>
    <property type="match status" value="1"/>
</dbReference>
<dbReference type="PANTHER" id="PTHR19848:SF8">
    <property type="entry name" value="F-BOX AND WD REPEAT DOMAIN CONTAINING 7"/>
    <property type="match status" value="1"/>
</dbReference>
<reference evidence="7" key="1">
    <citation type="submission" date="2021-02" db="EMBL/GenBank/DDBJ databases">
        <authorList>
            <person name="Dougan E. K."/>
            <person name="Rhodes N."/>
            <person name="Thang M."/>
            <person name="Chan C."/>
        </authorList>
    </citation>
    <scope>NUCLEOTIDE SEQUENCE</scope>
</reference>
<dbReference type="InterPro" id="IPR001680">
    <property type="entry name" value="WD40_rpt"/>
</dbReference>
<dbReference type="PROSITE" id="PS00018">
    <property type="entry name" value="EF_HAND_1"/>
    <property type="match status" value="2"/>
</dbReference>
<comment type="caution">
    <text evidence="7">The sequence shown here is derived from an EMBL/GenBank/DDBJ whole genome shotgun (WGS) entry which is preliminary data.</text>
</comment>
<dbReference type="SMART" id="SM00237">
    <property type="entry name" value="Calx_beta"/>
    <property type="match status" value="1"/>
</dbReference>
<evidence type="ECO:0000313" key="7">
    <source>
        <dbReference type="EMBL" id="CAE7380029.1"/>
    </source>
</evidence>
<dbReference type="Gene3D" id="2.130.10.10">
    <property type="entry name" value="YVTN repeat-like/Quinoprotein amine dehydrogenase"/>
    <property type="match status" value="2"/>
</dbReference>
<dbReference type="Pfam" id="PF00400">
    <property type="entry name" value="WD40"/>
    <property type="match status" value="2"/>
</dbReference>
<dbReference type="PROSITE" id="PS50222">
    <property type="entry name" value="EF_HAND_2"/>
    <property type="match status" value="2"/>
</dbReference>
<evidence type="ECO:0000256" key="1">
    <source>
        <dbReference type="ARBA" id="ARBA00022574"/>
    </source>
</evidence>
<dbReference type="InterPro" id="IPR018247">
    <property type="entry name" value="EF_Hand_1_Ca_BS"/>
</dbReference>
<dbReference type="SMART" id="SM00054">
    <property type="entry name" value="EFh"/>
    <property type="match status" value="2"/>
</dbReference>
<evidence type="ECO:0000256" key="3">
    <source>
        <dbReference type="ARBA" id="ARBA00022737"/>
    </source>
</evidence>